<protein>
    <submittedName>
        <fullName evidence="2">Uncharacterized protein</fullName>
    </submittedName>
</protein>
<evidence type="ECO:0000256" key="1">
    <source>
        <dbReference type="SAM" id="MobiDB-lite"/>
    </source>
</evidence>
<dbReference type="AlphaFoldDB" id="A0AAX2SC00"/>
<reference evidence="2 3" key="1">
    <citation type="submission" date="2019-03" db="EMBL/GenBank/DDBJ databases">
        <title>Genome Sequencing and Assembly of Various Microbes Isolated from Alder Root Nodule.</title>
        <authorList>
            <person name="Swanson E."/>
            <person name="Sevigny J.L."/>
            <person name="Pesce C."/>
            <person name="Davis I."/>
            <person name="Kleiner V."/>
            <person name="Tisa L."/>
        </authorList>
    </citation>
    <scope>NUCLEOTIDE SEQUENCE [LARGE SCALE GENOMIC DNA]</scope>
    <source>
        <strain evidence="2 3">4R-31</strain>
    </source>
</reference>
<evidence type="ECO:0000313" key="3">
    <source>
        <dbReference type="Proteomes" id="UP000298017"/>
    </source>
</evidence>
<proteinExistence type="predicted"/>
<comment type="caution">
    <text evidence="2">The sequence shown here is derived from an EMBL/GenBank/DDBJ whole genome shotgun (WGS) entry which is preliminary data.</text>
</comment>
<dbReference type="RefSeq" id="WP_135010843.1">
    <property type="nucleotide sequence ID" value="NZ_SPNK01000013.1"/>
</dbReference>
<sequence>MNTPYGPAVDGPFASKEDFYAAYPEMAQGWDWEGHPGTAPLGSDAWGATGESGHSEDEEWLLTLCHPRNSAMNANPGGVLTAFKRSTGEIFVLNKDIDWPSVEAKYL</sequence>
<gene>
    <name evidence="2" type="ORF">E4P33_10315</name>
</gene>
<keyword evidence="3" id="KW-1185">Reference proteome</keyword>
<feature type="region of interest" description="Disordered" evidence="1">
    <location>
        <begin position="33"/>
        <end position="53"/>
    </location>
</feature>
<name>A0AAX2SC00_KOCRH</name>
<dbReference type="Proteomes" id="UP000298017">
    <property type="component" value="Unassembled WGS sequence"/>
</dbReference>
<accession>A0AAX2SC00</accession>
<evidence type="ECO:0000313" key="2">
    <source>
        <dbReference type="EMBL" id="TFH99672.1"/>
    </source>
</evidence>
<dbReference type="EMBL" id="SPNK01000013">
    <property type="protein sequence ID" value="TFH99672.1"/>
    <property type="molecule type" value="Genomic_DNA"/>
</dbReference>
<organism evidence="2 3">
    <name type="scientific">Kocuria rhizophila</name>
    <dbReference type="NCBI Taxonomy" id="72000"/>
    <lineage>
        <taxon>Bacteria</taxon>
        <taxon>Bacillati</taxon>
        <taxon>Actinomycetota</taxon>
        <taxon>Actinomycetes</taxon>
        <taxon>Micrococcales</taxon>
        <taxon>Micrococcaceae</taxon>
        <taxon>Kocuria</taxon>
    </lineage>
</organism>